<comment type="caution">
    <text evidence="2">The sequence shown here is derived from an EMBL/GenBank/DDBJ whole genome shotgun (WGS) entry which is preliminary data.</text>
</comment>
<name>A0A7J4ZSQ2_9BACT</name>
<reference evidence="2 3" key="1">
    <citation type="submission" date="2019-09" db="EMBL/GenBank/DDBJ databases">
        <title>Geobacter sp. Red96, a novel strain isolated from paddy soil.</title>
        <authorList>
            <person name="Xu Z."/>
            <person name="Masuda Y."/>
            <person name="Itoh H."/>
            <person name="Senoo K."/>
        </authorList>
    </citation>
    <scope>NUCLEOTIDE SEQUENCE [LARGE SCALE GENOMIC DNA]</scope>
    <source>
        <strain evidence="2 3">Red96</strain>
    </source>
</reference>
<gene>
    <name evidence="2" type="ORF">F6V25_07155</name>
</gene>
<evidence type="ECO:0000259" key="1">
    <source>
        <dbReference type="Pfam" id="PF11823"/>
    </source>
</evidence>
<dbReference type="Pfam" id="PF11823">
    <property type="entry name" value="Se_S_carrier"/>
    <property type="match status" value="1"/>
</dbReference>
<evidence type="ECO:0000313" key="3">
    <source>
        <dbReference type="Proteomes" id="UP000420562"/>
    </source>
</evidence>
<dbReference type="InterPro" id="IPR021778">
    <property type="entry name" value="Se/S_carrier-like"/>
</dbReference>
<dbReference type="Proteomes" id="UP000420562">
    <property type="component" value="Unassembled WGS sequence"/>
</dbReference>
<dbReference type="EMBL" id="VZQZ01000003">
    <property type="protein sequence ID" value="KAB0666318.1"/>
    <property type="molecule type" value="Genomic_DNA"/>
</dbReference>
<keyword evidence="3" id="KW-1185">Reference proteome</keyword>
<protein>
    <submittedName>
        <fullName evidence="2">DUF3343 domain-containing protein</fullName>
    </submittedName>
</protein>
<evidence type="ECO:0000313" key="2">
    <source>
        <dbReference type="EMBL" id="KAB0666318.1"/>
    </source>
</evidence>
<proteinExistence type="predicted"/>
<accession>A0A7J4ZSQ2</accession>
<organism evidence="2 3">
    <name type="scientific">Oryzomonas japonica</name>
    <dbReference type="NCBI Taxonomy" id="2603858"/>
    <lineage>
        <taxon>Bacteria</taxon>
        <taxon>Pseudomonadati</taxon>
        <taxon>Thermodesulfobacteriota</taxon>
        <taxon>Desulfuromonadia</taxon>
        <taxon>Geobacterales</taxon>
        <taxon>Geobacteraceae</taxon>
        <taxon>Oryzomonas</taxon>
    </lineage>
</organism>
<sequence length="95" mass="10563">MVQEGHLLAVFNSGHRVMKAEGVLKALGLPVLLIPAPRQLQTDCGLALRFSEDVREEIMRILERESLLPAFVSQYMGGEFVTFWVNEANGPPTIL</sequence>
<feature type="domain" description="Putative Se/S carrier protein-like" evidence="1">
    <location>
        <begin position="7"/>
        <end position="69"/>
    </location>
</feature>
<dbReference type="AlphaFoldDB" id="A0A7J4ZSQ2"/>